<dbReference type="Pfam" id="PF00553">
    <property type="entry name" value="CBM_2"/>
    <property type="match status" value="1"/>
</dbReference>
<organism evidence="10 11">
    <name type="scientific">Sphaerisporangium dianthi</name>
    <dbReference type="NCBI Taxonomy" id="1436120"/>
    <lineage>
        <taxon>Bacteria</taxon>
        <taxon>Bacillati</taxon>
        <taxon>Actinomycetota</taxon>
        <taxon>Actinomycetes</taxon>
        <taxon>Streptosporangiales</taxon>
        <taxon>Streptosporangiaceae</taxon>
        <taxon>Sphaerisporangium</taxon>
    </lineage>
</organism>
<dbReference type="Gene3D" id="1.50.10.10">
    <property type="match status" value="1"/>
</dbReference>
<dbReference type="InterPro" id="IPR008965">
    <property type="entry name" value="CBM2/CBM3_carb-bd_dom_sf"/>
</dbReference>
<keyword evidence="2 10" id="KW-0378">Hydrolase</keyword>
<dbReference type="InterPro" id="IPR018366">
    <property type="entry name" value="CBM2_CS"/>
</dbReference>
<dbReference type="RefSeq" id="WP_380849537.1">
    <property type="nucleotide sequence ID" value="NZ_JBHSFP010000037.1"/>
</dbReference>
<keyword evidence="11" id="KW-1185">Reference proteome</keyword>
<dbReference type="Gene3D" id="2.60.40.290">
    <property type="match status" value="1"/>
</dbReference>
<evidence type="ECO:0000256" key="4">
    <source>
        <dbReference type="ARBA" id="ARBA00023277"/>
    </source>
</evidence>
<feature type="signal peptide" evidence="8">
    <location>
        <begin position="1"/>
        <end position="28"/>
    </location>
</feature>
<dbReference type="InterPro" id="IPR013783">
    <property type="entry name" value="Ig-like_fold"/>
</dbReference>
<dbReference type="PROSITE" id="PS51257">
    <property type="entry name" value="PROKAR_LIPOPROTEIN"/>
    <property type="match status" value="1"/>
</dbReference>
<keyword evidence="3" id="KW-0136">Cellulose degradation</keyword>
<dbReference type="Pfam" id="PF17957">
    <property type="entry name" value="Big_7"/>
    <property type="match status" value="1"/>
</dbReference>
<reference evidence="11" key="1">
    <citation type="journal article" date="2019" name="Int. J. Syst. Evol. Microbiol.">
        <title>The Global Catalogue of Microorganisms (GCM) 10K type strain sequencing project: providing services to taxonomists for standard genome sequencing and annotation.</title>
        <authorList>
            <consortium name="The Broad Institute Genomics Platform"/>
            <consortium name="The Broad Institute Genome Sequencing Center for Infectious Disease"/>
            <person name="Wu L."/>
            <person name="Ma J."/>
        </authorList>
    </citation>
    <scope>NUCLEOTIDE SEQUENCE [LARGE SCALE GENOMIC DNA]</scope>
    <source>
        <strain evidence="11">CGMCC 4.7132</strain>
    </source>
</reference>
<evidence type="ECO:0000256" key="3">
    <source>
        <dbReference type="ARBA" id="ARBA00023001"/>
    </source>
</evidence>
<dbReference type="InterPro" id="IPR001919">
    <property type="entry name" value="CBD2"/>
</dbReference>
<keyword evidence="4" id="KW-0119">Carbohydrate metabolism</keyword>
<dbReference type="SMART" id="SM00637">
    <property type="entry name" value="CBD_II"/>
    <property type="match status" value="1"/>
</dbReference>
<proteinExistence type="predicted"/>
<feature type="chain" id="PRO_5045966984" evidence="8">
    <location>
        <begin position="29"/>
        <end position="968"/>
    </location>
</feature>
<dbReference type="InterPro" id="IPR027390">
    <property type="entry name" value="Endoglucanase_F_dom3"/>
</dbReference>
<dbReference type="InterPro" id="IPR012291">
    <property type="entry name" value="CBM2_carb-bd_dom_sf"/>
</dbReference>
<evidence type="ECO:0000256" key="8">
    <source>
        <dbReference type="SAM" id="SignalP"/>
    </source>
</evidence>
<dbReference type="PROSITE" id="PS51173">
    <property type="entry name" value="CBM2"/>
    <property type="match status" value="1"/>
</dbReference>
<dbReference type="Gene3D" id="2.170.160.10">
    <property type="entry name" value="Endo-1,4-beta-glucanase f. Domain 2"/>
    <property type="match status" value="1"/>
</dbReference>
<dbReference type="Gene3D" id="4.10.870.10">
    <property type="entry name" value="Endo-1,4-beta-glucanase f. Domain 3"/>
    <property type="match status" value="1"/>
</dbReference>
<evidence type="ECO:0000256" key="1">
    <source>
        <dbReference type="ARBA" id="ARBA00022729"/>
    </source>
</evidence>
<protein>
    <submittedName>
        <fullName evidence="10">Glycoside hydrolase family 48 protein</fullName>
    </submittedName>
</protein>
<dbReference type="Pfam" id="PF02011">
    <property type="entry name" value="Glyco_hydro_48"/>
    <property type="match status" value="1"/>
</dbReference>
<feature type="domain" description="CBM2" evidence="9">
    <location>
        <begin position="25"/>
        <end position="135"/>
    </location>
</feature>
<dbReference type="PROSITE" id="PS00561">
    <property type="entry name" value="CBM2_A"/>
    <property type="match status" value="1"/>
</dbReference>
<evidence type="ECO:0000259" key="9">
    <source>
        <dbReference type="PROSITE" id="PS51173"/>
    </source>
</evidence>
<keyword evidence="5" id="KW-0326">Glycosidase</keyword>
<dbReference type="InterPro" id="IPR023309">
    <property type="entry name" value="Endo-1-4-beta-glucanase_dom2"/>
</dbReference>
<feature type="compositionally biased region" description="Polar residues" evidence="7">
    <location>
        <begin position="311"/>
        <end position="334"/>
    </location>
</feature>
<name>A0ABV9CTR0_9ACTN</name>
<dbReference type="InterPro" id="IPR008928">
    <property type="entry name" value="6-hairpin_glycosidase_sf"/>
</dbReference>
<sequence>MKRRGVWLALTSLLAGLFTMMASVPASAAVACTVEYKANNWGGSGGFGAEIKITNSGDAWTSWRLTFAFPGNQRVTQGWSATWTQSGANVTAANMSWNGSISNGQSVGIGFNGSYSGTNVDPTSFAINGTTCNGGGTTPQPPTVSLTSPTAGQTYTAPATVNLAASAADSDGTVSKVDFYQGSTLLGTDTSSPYTYSWTNVAAGSYSLTAKATDNSGASTTSSPVGITVSGTQTSSIVVSPTSLLVPEGSSATYSVSLSRAPSSNVTVTTSKASGGDADLTVSSGGSLTFTPSNWSTAQTVRIAAAEDSDQTAGTATFNSTASGWTSGSLSATEADNDGGTGDNEYIKRFTTMYNKLHDPANGYFSPQGVPYHSVETLMVEAPDHGHETTSEAFSYFLWLEAVYGQVTGTWTNFNNAWATMEKYIIPSQQDQPTNSFYDASKPATYAGEWNNISQYPSKLDSGVSVGRDPIASELQSAYGNKDIYGMHWLLDVDNTYGFGRCGDGTTKPAYINTYQRGPEESVFETIPQPSCDTMKFGGPNGYLDLFTGDASYAKQWKYTNAPDADARAVQAAYWAYTWAKAQGKDSQISATVAKAAKMGDYLRYSMYDKYFKKQGCTSTSCAAGTGKDSSAYLLSWYYAWGGATDTSAGWAWRIGSSHNHAGYQNPLAAWALSNVDALKPKGATAVTDWSTSLTRQLEFYRWLQSTEGAIAGGATNSWEGHYAAPPSGTPTFYGMAYDWQPVYHDPPSNQWFGFQAWSLERVAELYYASGNTAAKAILDKWVAWAMANTTINADGTYQIPSTLKWTGQPDTWNASNPGSNASLHVSIADYTTDVGVAGSYAKVLMYYAAKANNTQARDMAKALLDGIWANNQDSKGVSLPETKTDYNRLDDAIYVPSGWTGKMPNGDTINSSSTFISIRSWYKNDPDWPKVQAYLNGTGPAPTFNYHRFWAQVDVAVALAEYGRLFP</sequence>
<dbReference type="PRINTS" id="PR00844">
    <property type="entry name" value="GLHYDRLASE48"/>
</dbReference>
<dbReference type="EMBL" id="JBHSFP010000037">
    <property type="protein sequence ID" value="MFC4535965.1"/>
    <property type="molecule type" value="Genomic_DNA"/>
</dbReference>
<evidence type="ECO:0000256" key="5">
    <source>
        <dbReference type="ARBA" id="ARBA00023295"/>
    </source>
</evidence>
<dbReference type="GO" id="GO:0016787">
    <property type="term" value="F:hydrolase activity"/>
    <property type="evidence" value="ECO:0007669"/>
    <property type="project" value="UniProtKB-KW"/>
</dbReference>
<dbReference type="SUPFAM" id="SSF48208">
    <property type="entry name" value="Six-hairpin glycosidases"/>
    <property type="match status" value="1"/>
</dbReference>
<dbReference type="Gene3D" id="2.60.40.10">
    <property type="entry name" value="Immunoglobulins"/>
    <property type="match status" value="1"/>
</dbReference>
<evidence type="ECO:0000313" key="10">
    <source>
        <dbReference type="EMBL" id="MFC4535965.1"/>
    </source>
</evidence>
<feature type="region of interest" description="Disordered" evidence="7">
    <location>
        <begin position="306"/>
        <end position="338"/>
    </location>
</feature>
<keyword evidence="1 8" id="KW-0732">Signal</keyword>
<feature type="region of interest" description="Disordered" evidence="7">
    <location>
        <begin position="132"/>
        <end position="151"/>
    </location>
</feature>
<accession>A0ABV9CTR0</accession>
<evidence type="ECO:0000313" key="11">
    <source>
        <dbReference type="Proteomes" id="UP001596004"/>
    </source>
</evidence>
<keyword evidence="6" id="KW-0624">Polysaccharide degradation</keyword>
<dbReference type="InterPro" id="IPR012341">
    <property type="entry name" value="6hp_glycosidase-like_sf"/>
</dbReference>
<evidence type="ECO:0000256" key="6">
    <source>
        <dbReference type="ARBA" id="ARBA00023326"/>
    </source>
</evidence>
<evidence type="ECO:0000256" key="2">
    <source>
        <dbReference type="ARBA" id="ARBA00022801"/>
    </source>
</evidence>
<dbReference type="InterPro" id="IPR000556">
    <property type="entry name" value="Glyco_hydro_48F"/>
</dbReference>
<evidence type="ECO:0000256" key="7">
    <source>
        <dbReference type="SAM" id="MobiDB-lite"/>
    </source>
</evidence>
<dbReference type="SUPFAM" id="SSF49384">
    <property type="entry name" value="Carbohydrate-binding domain"/>
    <property type="match status" value="1"/>
</dbReference>
<comment type="caution">
    <text evidence="10">The sequence shown here is derived from an EMBL/GenBank/DDBJ whole genome shotgun (WGS) entry which is preliminary data.</text>
</comment>
<dbReference type="Proteomes" id="UP001596004">
    <property type="component" value="Unassembled WGS sequence"/>
</dbReference>
<gene>
    <name evidence="10" type="ORF">ACFO60_34810</name>
</gene>